<sequence length="77" mass="8147">MKPFDSVLICSRISKRFVVEQASIPVDPADLPKGDGKGGGGNLSRAQHPLLRDHVTDALQGSSFDKVCPAARGRGFA</sequence>
<dbReference type="AlphaFoldDB" id="A0AAV4RDX0"/>
<evidence type="ECO:0000313" key="1">
    <source>
        <dbReference type="EMBL" id="GIY18521.1"/>
    </source>
</evidence>
<gene>
    <name evidence="1" type="ORF">CDAR_527651</name>
</gene>
<accession>A0AAV4RDX0</accession>
<comment type="caution">
    <text evidence="1">The sequence shown here is derived from an EMBL/GenBank/DDBJ whole genome shotgun (WGS) entry which is preliminary data.</text>
</comment>
<protein>
    <submittedName>
        <fullName evidence="1">Uncharacterized protein</fullName>
    </submittedName>
</protein>
<organism evidence="1 2">
    <name type="scientific">Caerostris darwini</name>
    <dbReference type="NCBI Taxonomy" id="1538125"/>
    <lineage>
        <taxon>Eukaryota</taxon>
        <taxon>Metazoa</taxon>
        <taxon>Ecdysozoa</taxon>
        <taxon>Arthropoda</taxon>
        <taxon>Chelicerata</taxon>
        <taxon>Arachnida</taxon>
        <taxon>Araneae</taxon>
        <taxon>Araneomorphae</taxon>
        <taxon>Entelegynae</taxon>
        <taxon>Araneoidea</taxon>
        <taxon>Araneidae</taxon>
        <taxon>Caerostris</taxon>
    </lineage>
</organism>
<reference evidence="1 2" key="1">
    <citation type="submission" date="2021-06" db="EMBL/GenBank/DDBJ databases">
        <title>Caerostris darwini draft genome.</title>
        <authorList>
            <person name="Kono N."/>
            <person name="Arakawa K."/>
        </authorList>
    </citation>
    <scope>NUCLEOTIDE SEQUENCE [LARGE SCALE GENOMIC DNA]</scope>
</reference>
<evidence type="ECO:0000313" key="2">
    <source>
        <dbReference type="Proteomes" id="UP001054837"/>
    </source>
</evidence>
<dbReference type="EMBL" id="BPLQ01005924">
    <property type="protein sequence ID" value="GIY18521.1"/>
    <property type="molecule type" value="Genomic_DNA"/>
</dbReference>
<name>A0AAV4RDX0_9ARAC</name>
<proteinExistence type="predicted"/>
<dbReference type="Proteomes" id="UP001054837">
    <property type="component" value="Unassembled WGS sequence"/>
</dbReference>
<keyword evidence="2" id="KW-1185">Reference proteome</keyword>